<dbReference type="GO" id="GO:0005743">
    <property type="term" value="C:mitochondrial inner membrane"/>
    <property type="evidence" value="ECO:0007669"/>
    <property type="project" value="UniProtKB-SubCell"/>
</dbReference>
<dbReference type="Proteomes" id="UP001174934">
    <property type="component" value="Unassembled WGS sequence"/>
</dbReference>
<keyword evidence="8" id="KW-0472">Membrane</keyword>
<dbReference type="PANTHER" id="PTHR31586">
    <property type="entry name" value="CYTOCHROME C OXIDASE PROTEIN 20"/>
    <property type="match status" value="1"/>
</dbReference>
<evidence type="ECO:0000256" key="6">
    <source>
        <dbReference type="ARBA" id="ARBA00022989"/>
    </source>
</evidence>
<keyword evidence="7" id="KW-0496">Mitochondrion</keyword>
<dbReference type="PIRSF" id="PIRSF007871">
    <property type="entry name" value="Cox20"/>
    <property type="match status" value="1"/>
</dbReference>
<feature type="non-terminal residue" evidence="10">
    <location>
        <position position="1"/>
    </location>
</feature>
<dbReference type="PANTHER" id="PTHR31586:SF1">
    <property type="entry name" value="CYTOCHROME C OXIDASE ASSEMBLY PROTEIN COX20, MITOCHONDRIAL"/>
    <property type="match status" value="1"/>
</dbReference>
<evidence type="ECO:0000313" key="10">
    <source>
        <dbReference type="EMBL" id="KAK0609918.1"/>
    </source>
</evidence>
<evidence type="ECO:0000256" key="1">
    <source>
        <dbReference type="ARBA" id="ARBA00004273"/>
    </source>
</evidence>
<comment type="subcellular location">
    <subcellularLocation>
        <location evidence="1">Mitochondrion inner membrane</location>
    </subcellularLocation>
</comment>
<keyword evidence="6" id="KW-1133">Transmembrane helix</keyword>
<sequence length="130" mass="15037">SLTEVVQTIKPADFLTVHQTPCARQGFLTGIGGGAAVGALRWVMGMPIPRAANWGVGVGALSALVQYEYCQYLRRQEREKMKRVVEVYDRKQAESRAQEEEMRRRERRRIAEAEAAERERRAGRGWWRFW</sequence>
<evidence type="ECO:0000256" key="5">
    <source>
        <dbReference type="ARBA" id="ARBA00022792"/>
    </source>
</evidence>
<keyword evidence="5" id="KW-0999">Mitochondrion inner membrane</keyword>
<organism evidence="10 11">
    <name type="scientific">Bombardia bombarda</name>
    <dbReference type="NCBI Taxonomy" id="252184"/>
    <lineage>
        <taxon>Eukaryota</taxon>
        <taxon>Fungi</taxon>
        <taxon>Dikarya</taxon>
        <taxon>Ascomycota</taxon>
        <taxon>Pezizomycotina</taxon>
        <taxon>Sordariomycetes</taxon>
        <taxon>Sordariomycetidae</taxon>
        <taxon>Sordariales</taxon>
        <taxon>Lasiosphaeriaceae</taxon>
        <taxon>Bombardia</taxon>
    </lineage>
</organism>
<keyword evidence="4" id="KW-0812">Transmembrane</keyword>
<evidence type="ECO:0000256" key="9">
    <source>
        <dbReference type="SAM" id="Coils"/>
    </source>
</evidence>
<comment type="caution">
    <text evidence="10">The sequence shown here is derived from an EMBL/GenBank/DDBJ whole genome shotgun (WGS) entry which is preliminary data.</text>
</comment>
<dbReference type="AlphaFoldDB" id="A0AA39U0N7"/>
<feature type="coiled-coil region" evidence="9">
    <location>
        <begin position="88"/>
        <end position="116"/>
    </location>
</feature>
<evidence type="ECO:0000256" key="4">
    <source>
        <dbReference type="ARBA" id="ARBA00022692"/>
    </source>
</evidence>
<dbReference type="InterPro" id="IPR022533">
    <property type="entry name" value="Cox20"/>
</dbReference>
<evidence type="ECO:0000256" key="8">
    <source>
        <dbReference type="ARBA" id="ARBA00023136"/>
    </source>
</evidence>
<accession>A0AA39U0N7</accession>
<dbReference type="EMBL" id="JAULSR010000011">
    <property type="protein sequence ID" value="KAK0609918.1"/>
    <property type="molecule type" value="Genomic_DNA"/>
</dbReference>
<comment type="similarity">
    <text evidence="2">Belongs to the COX20 family.</text>
</comment>
<evidence type="ECO:0000256" key="2">
    <source>
        <dbReference type="ARBA" id="ARBA00009575"/>
    </source>
</evidence>
<proteinExistence type="inferred from homology"/>
<evidence type="ECO:0000256" key="3">
    <source>
        <dbReference type="ARBA" id="ARBA00017689"/>
    </source>
</evidence>
<dbReference type="GO" id="GO:0033617">
    <property type="term" value="P:mitochondrial respiratory chain complex IV assembly"/>
    <property type="evidence" value="ECO:0007669"/>
    <property type="project" value="InterPro"/>
</dbReference>
<reference evidence="10" key="1">
    <citation type="submission" date="2023-06" db="EMBL/GenBank/DDBJ databases">
        <title>Genome-scale phylogeny and comparative genomics of the fungal order Sordariales.</title>
        <authorList>
            <consortium name="Lawrence Berkeley National Laboratory"/>
            <person name="Hensen N."/>
            <person name="Bonometti L."/>
            <person name="Westerberg I."/>
            <person name="Brannstrom I.O."/>
            <person name="Guillou S."/>
            <person name="Cros-Aarteil S."/>
            <person name="Calhoun S."/>
            <person name="Haridas S."/>
            <person name="Kuo A."/>
            <person name="Mondo S."/>
            <person name="Pangilinan J."/>
            <person name="Riley R."/>
            <person name="LaButti K."/>
            <person name="Andreopoulos B."/>
            <person name="Lipzen A."/>
            <person name="Chen C."/>
            <person name="Yanf M."/>
            <person name="Daum C."/>
            <person name="Ng V."/>
            <person name="Clum A."/>
            <person name="Steindorff A."/>
            <person name="Ohm R."/>
            <person name="Martin F."/>
            <person name="Silar P."/>
            <person name="Natvig D."/>
            <person name="Lalanne C."/>
            <person name="Gautier V."/>
            <person name="Ament-velasquez S.L."/>
            <person name="Kruys A."/>
            <person name="Hutchinson M.I."/>
            <person name="Powell A.J."/>
            <person name="Barry K."/>
            <person name="Miller A.N."/>
            <person name="Grigoriev I.V."/>
            <person name="Debuchy R."/>
            <person name="Gladieux P."/>
            <person name="Thoren M.H."/>
            <person name="Johannesson H."/>
        </authorList>
    </citation>
    <scope>NUCLEOTIDE SEQUENCE</scope>
    <source>
        <strain evidence="10">SMH3391-2</strain>
    </source>
</reference>
<keyword evidence="11" id="KW-1185">Reference proteome</keyword>
<protein>
    <recommendedName>
        <fullName evidence="3">Cytochrome c oxidase assembly protein COX20, mitochondrial</fullName>
    </recommendedName>
</protein>
<keyword evidence="9" id="KW-0175">Coiled coil</keyword>
<evidence type="ECO:0000313" key="11">
    <source>
        <dbReference type="Proteomes" id="UP001174934"/>
    </source>
</evidence>
<evidence type="ECO:0000256" key="7">
    <source>
        <dbReference type="ARBA" id="ARBA00023128"/>
    </source>
</evidence>
<name>A0AA39U0N7_9PEZI</name>
<dbReference type="Pfam" id="PF12597">
    <property type="entry name" value="Cox20"/>
    <property type="match status" value="1"/>
</dbReference>
<gene>
    <name evidence="10" type="ORF">B0T17DRAFT_501136</name>
</gene>